<keyword evidence="5" id="KW-0472">Membrane</keyword>
<feature type="transmembrane region" description="Helical" evidence="5">
    <location>
        <begin position="137"/>
        <end position="159"/>
    </location>
</feature>
<protein>
    <submittedName>
        <fullName evidence="6">Uncharacterized protein</fullName>
    </submittedName>
</protein>
<reference evidence="6" key="2">
    <citation type="journal article" date="2024" name="Plant">
        <title>Genomic evolution and insights into agronomic trait innovations of Sesamum species.</title>
        <authorList>
            <person name="Miao H."/>
            <person name="Wang L."/>
            <person name="Qu L."/>
            <person name="Liu H."/>
            <person name="Sun Y."/>
            <person name="Le M."/>
            <person name="Wang Q."/>
            <person name="Wei S."/>
            <person name="Zheng Y."/>
            <person name="Lin W."/>
            <person name="Duan Y."/>
            <person name="Cao H."/>
            <person name="Xiong S."/>
            <person name="Wang X."/>
            <person name="Wei L."/>
            <person name="Li C."/>
            <person name="Ma Q."/>
            <person name="Ju M."/>
            <person name="Zhao R."/>
            <person name="Li G."/>
            <person name="Mu C."/>
            <person name="Tian Q."/>
            <person name="Mei H."/>
            <person name="Zhang T."/>
            <person name="Gao T."/>
            <person name="Zhang H."/>
        </authorList>
    </citation>
    <scope>NUCLEOTIDE SEQUENCE</scope>
    <source>
        <strain evidence="6">KEN8</strain>
    </source>
</reference>
<keyword evidence="5" id="KW-0812">Transmembrane</keyword>
<evidence type="ECO:0000256" key="5">
    <source>
        <dbReference type="SAM" id="Phobius"/>
    </source>
</evidence>
<feature type="transmembrane region" description="Helical" evidence="5">
    <location>
        <begin position="95"/>
        <end position="117"/>
    </location>
</feature>
<keyword evidence="3" id="KW-0326">Glycosidase</keyword>
<evidence type="ECO:0000256" key="2">
    <source>
        <dbReference type="ARBA" id="ARBA00022801"/>
    </source>
</evidence>
<dbReference type="Pfam" id="PF04616">
    <property type="entry name" value="Glyco_hydro_43"/>
    <property type="match status" value="1"/>
</dbReference>
<feature type="transmembrane region" description="Helical" evidence="5">
    <location>
        <begin position="34"/>
        <end position="55"/>
    </location>
</feature>
<proteinExistence type="inferred from homology"/>
<evidence type="ECO:0000313" key="6">
    <source>
        <dbReference type="EMBL" id="KAL0332346.1"/>
    </source>
</evidence>
<feature type="transmembrane region" description="Helical" evidence="5">
    <location>
        <begin position="470"/>
        <end position="489"/>
    </location>
</feature>
<dbReference type="AlphaFoldDB" id="A0AAW2MPI8"/>
<name>A0AAW2MPI8_9LAMI</name>
<dbReference type="GO" id="GO:0005975">
    <property type="term" value="P:carbohydrate metabolic process"/>
    <property type="evidence" value="ECO:0007669"/>
    <property type="project" value="InterPro"/>
</dbReference>
<sequence length="988" mass="112324">MFVDFLVYYITHSNNVEIPPHNIGAAMSKSSDNAIPFVLLLVSITPFTQNSLVFGSTLSDRIARRPDPLRKFKHYDRDYDISDKHYWASTAFTGIHGYAVAGVWLLSGLGFAVFVVVKNLNGSASPVIDPPNSSNWIMFFLIVLFTVFAISVSSVIIAVNQKSLQRAEKLEDTLFGAGDDTSQTLGKVRATLWRMQTSLLPYDSKTCTLLDLIGHRLRKGSLSIHRFVGSTRKSCDQVIHTFYLVNLVVVSVNLVLLVAGLVLITLHYRPGIIVLIFSCWILTTFSWILTGLDFFFYTFIGDTCSTLASYMEDPPNNSLTDVLPCPKPTDSDKLLGQINHSVHDFIAEINSKIREVLASIEGKEPIPEICDPFSAAPNFSYSPQTCRNDSIQVLSRFICYEENTTENCQADGRFLPEAVYPVSLAYCQSIQDFIDIYPDMSGLMKCSAVKQAFSDIVQRQCKPMRRTMKVLWSSMLAFSIVMVVVVLLWSDKAIRDRRRCSVRWSIFHRQHCLEDRKGIKMRMRNKYRKPTTLRCNAGSRCSTSTLVWSLVGVLLMLHLYTLISHTDVQSKEIHRDMSHRILLRELEEVEEENIQMPPPRKRSPRAAKRKPKRPTTLIDEFLDESSQIRHVFFPTIKTAVDPMKDAGNDSFYYYPGRIWLDTEGNPIQAHGGGILYDERSRTYYWYGEYKDGPTYHAHKKGAARVDVIGVGCYSSKDLWTWKNEGIVLAAEERNETHDLHKSNVLERPKVIYNDRTGKYVMWMHIDDTNYTKASVGVAISDSPTGPFDYLYSKRPHGFESRDMTIFKDDDGVAYLIYSSEDNTELHIGPLDENYLDVTHVARRILVGQHREAPALFKHEGTYYMITSGCTGWAPNEALAHAAESIMGPWETMGNPCIGGNKVFRLTTFFAQSTFVLPLPGLPGSFIFMADRWNPADLRDSRYVWLPLTVGGAADQPLDYSFGFPLWSRVSIYWHRRWRLPAEWSGKKL</sequence>
<dbReference type="GO" id="GO:0004553">
    <property type="term" value="F:hydrolase activity, hydrolyzing O-glycosyl compounds"/>
    <property type="evidence" value="ECO:0007669"/>
    <property type="project" value="InterPro"/>
</dbReference>
<keyword evidence="2" id="KW-0378">Hydrolase</keyword>
<dbReference type="EMBL" id="JACGWM010000013">
    <property type="protein sequence ID" value="KAL0332346.1"/>
    <property type="molecule type" value="Genomic_DNA"/>
</dbReference>
<gene>
    <name evidence="6" type="ORF">Scaly_2136100</name>
</gene>
<evidence type="ECO:0000256" key="4">
    <source>
        <dbReference type="SAM" id="MobiDB-lite"/>
    </source>
</evidence>
<organism evidence="6">
    <name type="scientific">Sesamum calycinum</name>
    <dbReference type="NCBI Taxonomy" id="2727403"/>
    <lineage>
        <taxon>Eukaryota</taxon>
        <taxon>Viridiplantae</taxon>
        <taxon>Streptophyta</taxon>
        <taxon>Embryophyta</taxon>
        <taxon>Tracheophyta</taxon>
        <taxon>Spermatophyta</taxon>
        <taxon>Magnoliopsida</taxon>
        <taxon>eudicotyledons</taxon>
        <taxon>Gunneridae</taxon>
        <taxon>Pentapetalae</taxon>
        <taxon>asterids</taxon>
        <taxon>lamiids</taxon>
        <taxon>Lamiales</taxon>
        <taxon>Pedaliaceae</taxon>
        <taxon>Sesamum</taxon>
    </lineage>
</organism>
<feature type="region of interest" description="Disordered" evidence="4">
    <location>
        <begin position="592"/>
        <end position="614"/>
    </location>
</feature>
<dbReference type="PANTHER" id="PTHR22925:SF3">
    <property type="entry name" value="GLYCOSYL HYDROLASE FAMILY PROTEIN 43"/>
    <property type="match status" value="1"/>
</dbReference>
<dbReference type="PANTHER" id="PTHR22925">
    <property type="entry name" value="GLYCOSYL HYDROLASE 43 FAMILY MEMBER"/>
    <property type="match status" value="1"/>
</dbReference>
<comment type="similarity">
    <text evidence="1">Belongs to the glycosyl hydrolase 43 family.</text>
</comment>
<dbReference type="InterPro" id="IPR023296">
    <property type="entry name" value="Glyco_hydro_beta-prop_sf"/>
</dbReference>
<dbReference type="InterPro" id="IPR006710">
    <property type="entry name" value="Glyco_hydro_43"/>
</dbReference>
<reference evidence="6" key="1">
    <citation type="submission" date="2020-06" db="EMBL/GenBank/DDBJ databases">
        <authorList>
            <person name="Li T."/>
            <person name="Hu X."/>
            <person name="Zhang T."/>
            <person name="Song X."/>
            <person name="Zhang H."/>
            <person name="Dai N."/>
            <person name="Sheng W."/>
            <person name="Hou X."/>
            <person name="Wei L."/>
        </authorList>
    </citation>
    <scope>NUCLEOTIDE SEQUENCE</scope>
    <source>
        <strain evidence="6">KEN8</strain>
        <tissue evidence="6">Leaf</tissue>
    </source>
</reference>
<keyword evidence="5" id="KW-1133">Transmembrane helix</keyword>
<evidence type="ECO:0000256" key="1">
    <source>
        <dbReference type="ARBA" id="ARBA00009865"/>
    </source>
</evidence>
<dbReference type="SUPFAM" id="SSF75005">
    <property type="entry name" value="Arabinanase/levansucrase/invertase"/>
    <property type="match status" value="1"/>
</dbReference>
<comment type="caution">
    <text evidence="6">The sequence shown here is derived from an EMBL/GenBank/DDBJ whole genome shotgun (WGS) entry which is preliminary data.</text>
</comment>
<feature type="transmembrane region" description="Helical" evidence="5">
    <location>
        <begin position="242"/>
        <end position="266"/>
    </location>
</feature>
<feature type="compositionally biased region" description="Basic residues" evidence="4">
    <location>
        <begin position="599"/>
        <end position="613"/>
    </location>
</feature>
<accession>A0AAW2MPI8</accession>
<evidence type="ECO:0000256" key="3">
    <source>
        <dbReference type="ARBA" id="ARBA00023295"/>
    </source>
</evidence>
<dbReference type="CDD" id="cd18825">
    <property type="entry name" value="GH43_CtGH43-like"/>
    <property type="match status" value="1"/>
</dbReference>
<dbReference type="Gene3D" id="2.115.10.20">
    <property type="entry name" value="Glycosyl hydrolase domain, family 43"/>
    <property type="match status" value="1"/>
</dbReference>
<feature type="transmembrane region" description="Helical" evidence="5">
    <location>
        <begin position="272"/>
        <end position="300"/>
    </location>
</feature>